<dbReference type="SUPFAM" id="SSF55753">
    <property type="entry name" value="Actin depolymerizing proteins"/>
    <property type="match status" value="1"/>
</dbReference>
<evidence type="ECO:0000256" key="4">
    <source>
        <dbReference type="ARBA" id="ARBA00023203"/>
    </source>
</evidence>
<keyword evidence="4" id="KW-0009">Actin-binding</keyword>
<dbReference type="Gene3D" id="3.40.20.10">
    <property type="entry name" value="Severin"/>
    <property type="match status" value="1"/>
</dbReference>
<dbReference type="PANTHER" id="PTHR11913">
    <property type="entry name" value="COFILIN-RELATED"/>
    <property type="match status" value="1"/>
</dbReference>
<name>A0A168BPX1_9EURO</name>
<dbReference type="CDD" id="cd11286">
    <property type="entry name" value="ADF_cofilin_like"/>
    <property type="match status" value="1"/>
</dbReference>
<dbReference type="GO" id="GO:0030042">
    <property type="term" value="P:actin filament depolymerization"/>
    <property type="evidence" value="ECO:0007669"/>
    <property type="project" value="InterPro"/>
</dbReference>
<evidence type="ECO:0000259" key="6">
    <source>
        <dbReference type="PROSITE" id="PS51263"/>
    </source>
</evidence>
<dbReference type="VEuPathDB" id="FungiDB:AAP_01260"/>
<dbReference type="PROSITE" id="PS51263">
    <property type="entry name" value="ADF_H"/>
    <property type="match status" value="1"/>
</dbReference>
<dbReference type="EMBL" id="AZGZ01000004">
    <property type="protein sequence ID" value="KZZ95584.1"/>
    <property type="molecule type" value="Genomic_DNA"/>
</dbReference>
<evidence type="ECO:0000313" key="8">
    <source>
        <dbReference type="Proteomes" id="UP000242877"/>
    </source>
</evidence>
<dbReference type="OrthoDB" id="10249245at2759"/>
<comment type="subcellular location">
    <subcellularLocation>
        <location evidence="1">Nucleus matrix</location>
    </subcellularLocation>
</comment>
<evidence type="ECO:0000256" key="2">
    <source>
        <dbReference type="ARBA" id="ARBA00006844"/>
    </source>
</evidence>
<dbReference type="AlphaFoldDB" id="A0A168BPX1"/>
<dbReference type="GO" id="GO:0015629">
    <property type="term" value="C:actin cytoskeleton"/>
    <property type="evidence" value="ECO:0007669"/>
    <property type="project" value="InterPro"/>
</dbReference>
<dbReference type="SMART" id="SM00102">
    <property type="entry name" value="ADF"/>
    <property type="match status" value="1"/>
</dbReference>
<evidence type="ECO:0000313" key="7">
    <source>
        <dbReference type="EMBL" id="KZZ95584.1"/>
    </source>
</evidence>
<keyword evidence="8" id="KW-1185">Reference proteome</keyword>
<dbReference type="Pfam" id="PF00241">
    <property type="entry name" value="Cofilin_ADF"/>
    <property type="match status" value="1"/>
</dbReference>
<evidence type="ECO:0000256" key="5">
    <source>
        <dbReference type="ARBA" id="ARBA00032427"/>
    </source>
</evidence>
<comment type="similarity">
    <text evidence="2">Belongs to the actin-binding proteins ADF family.</text>
</comment>
<dbReference type="GO" id="GO:0003779">
    <property type="term" value="F:actin binding"/>
    <property type="evidence" value="ECO:0007669"/>
    <property type="project" value="UniProtKB-KW"/>
</dbReference>
<dbReference type="Proteomes" id="UP000242877">
    <property type="component" value="Unassembled WGS sequence"/>
</dbReference>
<evidence type="ECO:0000256" key="1">
    <source>
        <dbReference type="ARBA" id="ARBA00004109"/>
    </source>
</evidence>
<sequence>MSVDSGVSVHPDCITTFNELRLGRGKQKYIIFKISDDKTEIVVEEASDDPNYDNFREKLINAKDSKGKPSPRYAVYDVEFELEGGEGKRNRITFISWVPSDTPMFSSMLYATSRQTLKNALNPHSAVFADDESDLEWKNILAEASGHKALK</sequence>
<gene>
    <name evidence="7" type="ORF">AAP_01260</name>
</gene>
<accession>A0A168BPX1</accession>
<dbReference type="GO" id="GO:0016363">
    <property type="term" value="C:nuclear matrix"/>
    <property type="evidence" value="ECO:0007669"/>
    <property type="project" value="UniProtKB-SubCell"/>
</dbReference>
<comment type="caution">
    <text evidence="7">The sequence shown here is derived from an EMBL/GenBank/DDBJ whole genome shotgun (WGS) entry which is preliminary data.</text>
</comment>
<proteinExistence type="inferred from homology"/>
<feature type="domain" description="ADF-H" evidence="6">
    <location>
        <begin position="4"/>
        <end position="145"/>
    </location>
</feature>
<dbReference type="InterPro" id="IPR002108">
    <property type="entry name" value="ADF-H"/>
</dbReference>
<evidence type="ECO:0000256" key="3">
    <source>
        <dbReference type="ARBA" id="ARBA00015630"/>
    </source>
</evidence>
<reference evidence="7 8" key="1">
    <citation type="journal article" date="2016" name="Genome Biol. Evol.">
        <title>Divergent and convergent evolution of fungal pathogenicity.</title>
        <authorList>
            <person name="Shang Y."/>
            <person name="Xiao G."/>
            <person name="Zheng P."/>
            <person name="Cen K."/>
            <person name="Zhan S."/>
            <person name="Wang C."/>
        </authorList>
    </citation>
    <scope>NUCLEOTIDE SEQUENCE [LARGE SCALE GENOMIC DNA]</scope>
    <source>
        <strain evidence="7 8">ARSEF 7405</strain>
    </source>
</reference>
<organism evidence="7 8">
    <name type="scientific">Ascosphaera apis ARSEF 7405</name>
    <dbReference type="NCBI Taxonomy" id="392613"/>
    <lineage>
        <taxon>Eukaryota</taxon>
        <taxon>Fungi</taxon>
        <taxon>Dikarya</taxon>
        <taxon>Ascomycota</taxon>
        <taxon>Pezizomycotina</taxon>
        <taxon>Eurotiomycetes</taxon>
        <taxon>Eurotiomycetidae</taxon>
        <taxon>Onygenales</taxon>
        <taxon>Ascosphaeraceae</taxon>
        <taxon>Ascosphaera</taxon>
    </lineage>
</organism>
<dbReference type="InterPro" id="IPR017904">
    <property type="entry name" value="ADF/Cofilin"/>
</dbReference>
<dbReference type="InterPro" id="IPR029006">
    <property type="entry name" value="ADF-H/Gelsolin-like_dom_sf"/>
</dbReference>
<protein>
    <recommendedName>
        <fullName evidence="3">Cofilin</fullName>
    </recommendedName>
    <alternativeName>
        <fullName evidence="5">Actin-depolymerizing factor 1</fullName>
    </alternativeName>
</protein>